<dbReference type="PRINTS" id="PR00953">
    <property type="entry name" value="TYPE3IMRPROT"/>
</dbReference>
<keyword evidence="8 10" id="KW-0975">Bacterial flagellum</keyword>
<sequence>MIELAGSDIGRWVAGYLWVLFRIGAVLMTMPVIGTALVPMRIRLYLALALTFLVAPQITDVPQLDALALSTWVVIAEQILIGAAMGFLLQLLFQIHVIAGQIVAMQMGLGFASMNDPAMGISVAVVAQVFTMLVTLLFLAMNGHLVVIEVLVESFTTLPIGQTLQAGDFHTLVLRFSWVMAAAILIGLPAITALLIVNLSFGVMMRAAPQLNIFSIGFPLTLVFGLFILWVLLSGTAEQYHLFASEALIWLREMVGAR</sequence>
<evidence type="ECO:0000313" key="11">
    <source>
        <dbReference type="EMBL" id="CEA06056.1"/>
    </source>
</evidence>
<dbReference type="RefSeq" id="WP_044500237.1">
    <property type="nucleotide sequence ID" value="NZ_LK391969.1"/>
</dbReference>
<comment type="similarity">
    <text evidence="2 10">Belongs to the FliR/MopE/SpaR family.</text>
</comment>
<dbReference type="PANTHER" id="PTHR30065:SF8">
    <property type="entry name" value="FLAGELLAR BIOSYNTHETIC PROTEIN FLIR"/>
    <property type="match status" value="1"/>
</dbReference>
<evidence type="ECO:0000256" key="10">
    <source>
        <dbReference type="RuleBase" id="RU362071"/>
    </source>
</evidence>
<evidence type="ECO:0000256" key="9">
    <source>
        <dbReference type="NCBIfam" id="TIGR01400"/>
    </source>
</evidence>
<dbReference type="EMBL" id="LK391969">
    <property type="protein sequence ID" value="CEF27481.1"/>
    <property type="molecule type" value="Genomic_DNA"/>
</dbReference>
<dbReference type="PATRIC" id="fig|1461581.3.peg.2397"/>
<dbReference type="GO" id="GO:0006605">
    <property type="term" value="P:protein targeting"/>
    <property type="evidence" value="ECO:0007669"/>
    <property type="project" value="UniProtKB-UniRule"/>
</dbReference>
<evidence type="ECO:0000256" key="3">
    <source>
        <dbReference type="ARBA" id="ARBA00021717"/>
    </source>
</evidence>
<evidence type="ECO:0000256" key="1">
    <source>
        <dbReference type="ARBA" id="ARBA00002578"/>
    </source>
</evidence>
<feature type="transmembrane region" description="Helical" evidence="10">
    <location>
        <begin position="178"/>
        <end position="201"/>
    </location>
</feature>
<dbReference type="GO" id="GO:0005886">
    <property type="term" value="C:plasma membrane"/>
    <property type="evidence" value="ECO:0007669"/>
    <property type="project" value="UniProtKB-SubCell"/>
</dbReference>
<dbReference type="GO" id="GO:0044780">
    <property type="term" value="P:bacterial-type flagellum assembly"/>
    <property type="evidence" value="ECO:0007669"/>
    <property type="project" value="UniProtKB-UniRule"/>
</dbReference>
<keyword evidence="7 10" id="KW-0472">Membrane</keyword>
<dbReference type="InterPro" id="IPR002010">
    <property type="entry name" value="T3SS_IM_R"/>
</dbReference>
<comment type="function">
    <text evidence="1 10">Role in flagellar biosynthesis.</text>
</comment>
<dbReference type="EMBL" id="LM997413">
    <property type="protein sequence ID" value="CEA06056.1"/>
    <property type="molecule type" value="Genomic_DNA"/>
</dbReference>
<evidence type="ECO:0000256" key="6">
    <source>
        <dbReference type="ARBA" id="ARBA00022989"/>
    </source>
</evidence>
<accession>A0A078MMR8</accession>
<dbReference type="AlphaFoldDB" id="A0A078MMR8"/>
<dbReference type="OrthoDB" id="9797790at2"/>
<feature type="transmembrane region" description="Helical" evidence="10">
    <location>
        <begin position="213"/>
        <end position="233"/>
    </location>
</feature>
<name>A0A078MMR8_9PSED</name>
<dbReference type="Pfam" id="PF01311">
    <property type="entry name" value="Bac_export_1"/>
    <property type="match status" value="1"/>
</dbReference>
<dbReference type="GO" id="GO:0009425">
    <property type="term" value="C:bacterial-type flagellum basal body"/>
    <property type="evidence" value="ECO:0007669"/>
    <property type="project" value="UniProtKB-SubCell"/>
</dbReference>
<feature type="transmembrane region" description="Helical" evidence="10">
    <location>
        <begin position="120"/>
        <end position="141"/>
    </location>
</feature>
<dbReference type="InterPro" id="IPR006303">
    <property type="entry name" value="FliR"/>
</dbReference>
<evidence type="ECO:0000256" key="5">
    <source>
        <dbReference type="ARBA" id="ARBA00022692"/>
    </source>
</evidence>
<keyword evidence="6 10" id="KW-1133">Transmembrane helix</keyword>
<keyword evidence="11" id="KW-0969">Cilium</keyword>
<feature type="transmembrane region" description="Helical" evidence="10">
    <location>
        <begin position="42"/>
        <end position="59"/>
    </location>
</feature>
<evidence type="ECO:0000256" key="8">
    <source>
        <dbReference type="ARBA" id="ARBA00023143"/>
    </source>
</evidence>
<evidence type="ECO:0000256" key="7">
    <source>
        <dbReference type="ARBA" id="ARBA00023136"/>
    </source>
</evidence>
<organism evidence="11">
    <name type="scientific">Pseudomonas saudimassiliensis</name>
    <dbReference type="NCBI Taxonomy" id="1461581"/>
    <lineage>
        <taxon>Bacteria</taxon>
        <taxon>Pseudomonadati</taxon>
        <taxon>Pseudomonadota</taxon>
        <taxon>Gammaproteobacteria</taxon>
        <taxon>Pseudomonadales</taxon>
        <taxon>Pseudomonadaceae</taxon>
        <taxon>Pseudomonas</taxon>
    </lineage>
</organism>
<keyword evidence="11" id="KW-0966">Cell projection</keyword>
<dbReference type="NCBIfam" id="TIGR01400">
    <property type="entry name" value="fliR"/>
    <property type="match status" value="1"/>
</dbReference>
<keyword evidence="4 10" id="KW-1003">Cell membrane</keyword>
<keyword evidence="11" id="KW-0282">Flagellum</keyword>
<comment type="subcellular location">
    <subcellularLocation>
        <location evidence="10">Cell membrane</location>
        <topology evidence="10">Multi-pass membrane protein</topology>
    </subcellularLocation>
    <subcellularLocation>
        <location evidence="10">Bacterial flagellum basal body</location>
    </subcellularLocation>
</comment>
<dbReference type="PANTHER" id="PTHR30065">
    <property type="entry name" value="FLAGELLAR BIOSYNTHETIC PROTEIN FLIR"/>
    <property type="match status" value="1"/>
</dbReference>
<feature type="transmembrane region" description="Helical" evidence="10">
    <location>
        <begin position="12"/>
        <end position="30"/>
    </location>
</feature>
<keyword evidence="5 10" id="KW-0812">Transmembrane</keyword>
<protein>
    <recommendedName>
        <fullName evidence="3 9">Flagellar biosynthetic protein FliR</fullName>
    </recommendedName>
</protein>
<feature type="transmembrane region" description="Helical" evidence="10">
    <location>
        <begin position="79"/>
        <end position="99"/>
    </location>
</feature>
<reference evidence="11" key="1">
    <citation type="submission" date="2014-07" db="EMBL/GenBank/DDBJ databases">
        <authorList>
            <person name="Urmite Genomes Urmite Genomes"/>
        </authorList>
    </citation>
    <scope>NUCLEOTIDE SEQUENCE</scope>
    <source>
        <strain evidence="11">12M76_air</strain>
    </source>
</reference>
<proteinExistence type="inferred from homology"/>
<evidence type="ECO:0000256" key="2">
    <source>
        <dbReference type="ARBA" id="ARBA00009772"/>
    </source>
</evidence>
<evidence type="ECO:0000256" key="4">
    <source>
        <dbReference type="ARBA" id="ARBA00022475"/>
    </source>
</evidence>
<gene>
    <name evidence="11" type="ORF">BN1049_02433</name>
</gene>